<keyword evidence="13" id="KW-1185">Reference proteome</keyword>
<dbReference type="Pfam" id="PF00005">
    <property type="entry name" value="ABC_tran"/>
    <property type="match status" value="2"/>
</dbReference>
<comment type="similarity">
    <text evidence="2">Belongs to the ABC transporter superfamily.</text>
</comment>
<dbReference type="GO" id="GO:0016887">
    <property type="term" value="F:ATP hydrolysis activity"/>
    <property type="evidence" value="ECO:0007669"/>
    <property type="project" value="InterPro"/>
</dbReference>
<keyword evidence="7 12" id="KW-0067">ATP-binding</keyword>
<dbReference type="STRING" id="649764.HMPREF0762_00635"/>
<proteinExistence type="inferred from homology"/>
<dbReference type="GO" id="GO:0043190">
    <property type="term" value="C:ATP-binding cassette (ABC) transporter complex"/>
    <property type="evidence" value="ECO:0007669"/>
    <property type="project" value="TreeGrafter"/>
</dbReference>
<dbReference type="InterPro" id="IPR003439">
    <property type="entry name" value="ABC_transporter-like_ATP-bd"/>
</dbReference>
<feature type="domain" description="ABC transporter" evidence="11">
    <location>
        <begin position="7"/>
        <end position="246"/>
    </location>
</feature>
<evidence type="ECO:0000256" key="4">
    <source>
        <dbReference type="ARBA" id="ARBA00022475"/>
    </source>
</evidence>
<dbReference type="InterPro" id="IPR015856">
    <property type="entry name" value="ABC_transpr_CbiO/EcfA_su"/>
</dbReference>
<dbReference type="InterPro" id="IPR027417">
    <property type="entry name" value="P-loop_NTPase"/>
</dbReference>
<evidence type="ECO:0000256" key="7">
    <source>
        <dbReference type="ARBA" id="ARBA00022840"/>
    </source>
</evidence>
<dbReference type="RefSeq" id="WP_006361881.1">
    <property type="nucleotide sequence ID" value="NZ_GG700630.1"/>
</dbReference>
<evidence type="ECO:0000313" key="12">
    <source>
        <dbReference type="EMBL" id="EEZ61299.1"/>
    </source>
</evidence>
<evidence type="ECO:0000256" key="6">
    <source>
        <dbReference type="ARBA" id="ARBA00022741"/>
    </source>
</evidence>
<dbReference type="GO" id="GO:0005524">
    <property type="term" value="F:ATP binding"/>
    <property type="evidence" value="ECO:0007669"/>
    <property type="project" value="UniProtKB-KW"/>
</dbReference>
<dbReference type="Gene3D" id="3.40.50.300">
    <property type="entry name" value="P-loop containing nucleotide triphosphate hydrolases"/>
    <property type="match status" value="2"/>
</dbReference>
<evidence type="ECO:0000259" key="11">
    <source>
        <dbReference type="PROSITE" id="PS50893"/>
    </source>
</evidence>
<dbReference type="CDD" id="cd03226">
    <property type="entry name" value="ABC_cobalt_CbiO_domain2"/>
    <property type="match status" value="1"/>
</dbReference>
<gene>
    <name evidence="12" type="ORF">HMPREF0762_00635</name>
</gene>
<keyword evidence="9" id="KW-0472">Membrane</keyword>
<evidence type="ECO:0000256" key="2">
    <source>
        <dbReference type="ARBA" id="ARBA00005417"/>
    </source>
</evidence>
<sequence length="488" mass="52612">MSDSAAIRLDGIYLSYPASHTPVLTDVSFSISSGEAVAIVGPSGCGKTSVTRVVNGLAEAYYGGSLAGCVQVGSLDVRTARLSEIGRVVGSVFQDPRSQFFASLTEDEVAFGMENYGVAHELLDARVDAALAFVKAETLKGRSIHPMSNGEKQKLAIASVNAVKPSVYVFDEPSSNLDMASVEALSCLMARLKNQGCTIVVAEHRIHYLIGVVDRFIYMDGGSIVATYTSSELMALAENRRAELGIRSPRLDRLRAGARFFTTTGSGLAIRGLRYSAASRVIFEGLDFEARSGCITAIVGRNGIGKTTLAKLVCGLLKEKGGSIFIRDVPMSRKSRRRAAYFVMQNTDCQLFGDSVWDELRMNAPRLPEDDLRAILDDYGLLSFKDVHPMALSGGQKQRLTIAVAELIDAPVIILDEPTSGLDYRSMRKVAARLRALASKGKAVLVITHDFEFIMESCDKAIHIKGSGQAICFDVGSCQERILAALAS</sequence>
<dbReference type="CDD" id="cd03225">
    <property type="entry name" value="ABC_cobalt_CbiO_domain1"/>
    <property type="match status" value="1"/>
</dbReference>
<evidence type="ECO:0000256" key="5">
    <source>
        <dbReference type="ARBA" id="ARBA00022737"/>
    </source>
</evidence>
<keyword evidence="4" id="KW-1003">Cell membrane</keyword>
<reference evidence="12" key="1">
    <citation type="submission" date="2009-10" db="EMBL/GenBank/DDBJ databases">
        <authorList>
            <person name="Weinstock G."/>
            <person name="Sodergren E."/>
            <person name="Clifton S."/>
            <person name="Fulton L."/>
            <person name="Fulton B."/>
            <person name="Courtney L."/>
            <person name="Fronick C."/>
            <person name="Harrison M."/>
            <person name="Strong C."/>
            <person name="Farmer C."/>
            <person name="Delahaunty K."/>
            <person name="Markovic C."/>
            <person name="Hall O."/>
            <person name="Minx P."/>
            <person name="Tomlinson C."/>
            <person name="Mitreva M."/>
            <person name="Nelson J."/>
            <person name="Hou S."/>
            <person name="Wollam A."/>
            <person name="Pepin K.H."/>
            <person name="Johnson M."/>
            <person name="Bhonagiri V."/>
            <person name="Nash W.E."/>
            <person name="Warren W."/>
            <person name="Chinwalla A."/>
            <person name="Mardis E.R."/>
            <person name="Wilson R.K."/>
        </authorList>
    </citation>
    <scope>NUCLEOTIDE SEQUENCE [LARGE SCALE GENOMIC DNA]</scope>
    <source>
        <strain evidence="12">ATCC 700122</strain>
    </source>
</reference>
<name>D0WFN6_SLAES</name>
<keyword evidence="6" id="KW-0547">Nucleotide-binding</keyword>
<dbReference type="eggNOG" id="COG1129">
    <property type="taxonomic scope" value="Bacteria"/>
</dbReference>
<evidence type="ECO:0000256" key="10">
    <source>
        <dbReference type="ARBA" id="ARBA00025157"/>
    </source>
</evidence>
<dbReference type="HOGENOM" id="CLU_000604_86_7_11"/>
<keyword evidence="5" id="KW-0677">Repeat</keyword>
<dbReference type="SUPFAM" id="SSF52540">
    <property type="entry name" value="P-loop containing nucleoside triphosphate hydrolases"/>
    <property type="match status" value="2"/>
</dbReference>
<accession>D0WFN6</accession>
<dbReference type="Proteomes" id="UP000006001">
    <property type="component" value="Unassembled WGS sequence"/>
</dbReference>
<evidence type="ECO:0000256" key="8">
    <source>
        <dbReference type="ARBA" id="ARBA00022967"/>
    </source>
</evidence>
<comment type="function">
    <text evidence="10">Probably part of an ABC transporter complex. Responsible for energy coupling to the transport system.</text>
</comment>
<dbReference type="PANTHER" id="PTHR43553:SF23">
    <property type="entry name" value="ABC TRANSPORTER ATP-BINDING COMPONENT"/>
    <property type="match status" value="1"/>
</dbReference>
<dbReference type="OrthoDB" id="9806471at2"/>
<dbReference type="PANTHER" id="PTHR43553">
    <property type="entry name" value="HEAVY METAL TRANSPORTER"/>
    <property type="match status" value="1"/>
</dbReference>
<dbReference type="AlphaFoldDB" id="D0WFN6"/>
<organism evidence="12 13">
    <name type="scientific">Slackia exigua (strain ATCC 700122 / DSM 15923 / CIP 105133 / JCM 11022 / KCTC 5966 / S-7)</name>
    <dbReference type="NCBI Taxonomy" id="649764"/>
    <lineage>
        <taxon>Bacteria</taxon>
        <taxon>Bacillati</taxon>
        <taxon>Actinomycetota</taxon>
        <taxon>Coriobacteriia</taxon>
        <taxon>Eggerthellales</taxon>
        <taxon>Eggerthellaceae</taxon>
        <taxon>Slackia</taxon>
    </lineage>
</organism>
<dbReference type="EMBL" id="ACUX02000006">
    <property type="protein sequence ID" value="EEZ61299.1"/>
    <property type="molecule type" value="Genomic_DNA"/>
</dbReference>
<protein>
    <submittedName>
        <fullName evidence="12">ABC transporter, ATP-binding protein</fullName>
    </submittedName>
</protein>
<keyword evidence="8" id="KW-1278">Translocase</keyword>
<evidence type="ECO:0000256" key="1">
    <source>
        <dbReference type="ARBA" id="ARBA00004202"/>
    </source>
</evidence>
<dbReference type="GO" id="GO:0042626">
    <property type="term" value="F:ATPase-coupled transmembrane transporter activity"/>
    <property type="evidence" value="ECO:0007669"/>
    <property type="project" value="TreeGrafter"/>
</dbReference>
<dbReference type="GeneID" id="85007244"/>
<evidence type="ECO:0000256" key="9">
    <source>
        <dbReference type="ARBA" id="ARBA00023136"/>
    </source>
</evidence>
<comment type="caution">
    <text evidence="12">The sequence shown here is derived from an EMBL/GenBank/DDBJ whole genome shotgun (WGS) entry which is preliminary data.</text>
</comment>
<evidence type="ECO:0000256" key="3">
    <source>
        <dbReference type="ARBA" id="ARBA00022448"/>
    </source>
</evidence>
<dbReference type="InterPro" id="IPR003593">
    <property type="entry name" value="AAA+_ATPase"/>
</dbReference>
<comment type="subcellular location">
    <subcellularLocation>
        <location evidence="1">Cell membrane</location>
        <topology evidence="1">Peripheral membrane protein</topology>
    </subcellularLocation>
</comment>
<dbReference type="SMART" id="SM00382">
    <property type="entry name" value="AAA"/>
    <property type="match status" value="2"/>
</dbReference>
<evidence type="ECO:0000313" key="13">
    <source>
        <dbReference type="Proteomes" id="UP000006001"/>
    </source>
</evidence>
<feature type="domain" description="ABC transporter" evidence="11">
    <location>
        <begin position="268"/>
        <end position="484"/>
    </location>
</feature>
<dbReference type="PROSITE" id="PS50893">
    <property type="entry name" value="ABC_TRANSPORTER_2"/>
    <property type="match status" value="2"/>
</dbReference>
<keyword evidence="3" id="KW-0813">Transport</keyword>
<dbReference type="InterPro" id="IPR050095">
    <property type="entry name" value="ECF_ABC_transporter_ATP-bd"/>
</dbReference>